<dbReference type="Gene3D" id="3.60.10.10">
    <property type="entry name" value="Endonuclease/exonuclease/phosphatase"/>
    <property type="match status" value="1"/>
</dbReference>
<dbReference type="GO" id="GO:0004519">
    <property type="term" value="F:endonuclease activity"/>
    <property type="evidence" value="ECO:0007669"/>
    <property type="project" value="UniProtKB-KW"/>
</dbReference>
<dbReference type="PANTHER" id="PTHR14859">
    <property type="entry name" value="CALCOFLUOR WHITE HYPERSENSITIVE PROTEIN PRECURSOR"/>
    <property type="match status" value="1"/>
</dbReference>
<evidence type="ECO:0000313" key="3">
    <source>
        <dbReference type="EMBL" id="MBB5223107.1"/>
    </source>
</evidence>
<dbReference type="InterPro" id="IPR051916">
    <property type="entry name" value="GPI-anchor_lipid_remodeler"/>
</dbReference>
<accession>A0A840SM95</accession>
<dbReference type="Proteomes" id="UP000549457">
    <property type="component" value="Unassembled WGS sequence"/>
</dbReference>
<keyword evidence="3" id="KW-0378">Hydrolase</keyword>
<dbReference type="EMBL" id="JACHFM010000003">
    <property type="protein sequence ID" value="MBB5223107.1"/>
    <property type="molecule type" value="Genomic_DNA"/>
</dbReference>
<dbReference type="GO" id="GO:0006506">
    <property type="term" value="P:GPI anchor biosynthetic process"/>
    <property type="evidence" value="ECO:0007669"/>
    <property type="project" value="TreeGrafter"/>
</dbReference>
<reference evidence="3 4" key="1">
    <citation type="submission" date="2020-08" db="EMBL/GenBank/DDBJ databases">
        <title>Genomic Encyclopedia of Type Strains, Phase IV (KMG-IV): sequencing the most valuable type-strain genomes for metagenomic binning, comparative biology and taxonomic classification.</title>
        <authorList>
            <person name="Goeker M."/>
        </authorList>
    </citation>
    <scope>NUCLEOTIDE SEQUENCE [LARGE SCALE GENOMIC DNA]</scope>
    <source>
        <strain evidence="3 4">DSM 101730</strain>
    </source>
</reference>
<keyword evidence="3" id="KW-0255">Endonuclease</keyword>
<proteinExistence type="predicted"/>
<dbReference type="InterPro" id="IPR036691">
    <property type="entry name" value="Endo/exonu/phosph_ase_sf"/>
</dbReference>
<dbReference type="InterPro" id="IPR005135">
    <property type="entry name" value="Endo/exonuclease/phosphatase"/>
</dbReference>
<feature type="region of interest" description="Disordered" evidence="1">
    <location>
        <begin position="245"/>
        <end position="275"/>
    </location>
</feature>
<dbReference type="GO" id="GO:0016020">
    <property type="term" value="C:membrane"/>
    <property type="evidence" value="ECO:0007669"/>
    <property type="project" value="GOC"/>
</dbReference>
<dbReference type="RefSeq" id="WP_221288695.1">
    <property type="nucleotide sequence ID" value="NZ_JACHFM010000003.1"/>
</dbReference>
<keyword evidence="4" id="KW-1185">Reference proteome</keyword>
<protein>
    <submittedName>
        <fullName evidence="3">Endonuclease/exonuclease/phosphatase family metal-dependent hydrolase</fullName>
    </submittedName>
</protein>
<keyword evidence="3" id="KW-0540">Nuclease</keyword>
<comment type="caution">
    <text evidence="3">The sequence shown here is derived from an EMBL/GenBank/DDBJ whole genome shotgun (WGS) entry which is preliminary data.</text>
</comment>
<feature type="domain" description="Endonuclease/exonuclease/phosphatase" evidence="2">
    <location>
        <begin position="12"/>
        <end position="228"/>
    </location>
</feature>
<dbReference type="GO" id="GO:0004527">
    <property type="term" value="F:exonuclease activity"/>
    <property type="evidence" value="ECO:0007669"/>
    <property type="project" value="UniProtKB-KW"/>
</dbReference>
<name>A0A840SM95_9RHOB</name>
<evidence type="ECO:0000313" key="4">
    <source>
        <dbReference type="Proteomes" id="UP000549457"/>
    </source>
</evidence>
<organism evidence="3 4">
    <name type="scientific">Amaricoccus macauensis</name>
    <dbReference type="NCBI Taxonomy" id="57001"/>
    <lineage>
        <taxon>Bacteria</taxon>
        <taxon>Pseudomonadati</taxon>
        <taxon>Pseudomonadota</taxon>
        <taxon>Alphaproteobacteria</taxon>
        <taxon>Rhodobacterales</taxon>
        <taxon>Paracoccaceae</taxon>
        <taxon>Amaricoccus</taxon>
    </lineage>
</organism>
<keyword evidence="3" id="KW-0269">Exonuclease</keyword>
<gene>
    <name evidence="3" type="ORF">HNP73_003054</name>
</gene>
<dbReference type="PANTHER" id="PTHR14859:SF1">
    <property type="entry name" value="PGAP2-INTERACTING PROTEIN"/>
    <property type="match status" value="1"/>
</dbReference>
<dbReference type="AlphaFoldDB" id="A0A840SM95"/>
<sequence>MNDRGPTPTLFASYNIHKCVGVDRKFDPDRIIRVITEIAPDVIALQEADRRFGDRSALLDLDRLYRDTGLVPVPVENGRAGHGWHGNLVLVREGLVRDLHQIRLPGLEPRGALVVDLDLAAGPVRVVAAHLGLLRQSRLLQIEALLQHARGATDRPVVFMGDLNEWRRQGRSSLVHTQTVFGPLGPGVPSFPAYFPVLALDRVFVLPSALVEDFTAHGSPLARMASDHLPVKALVNLSGTPVAAKPPASVGSPLSALPTRHRLFPRSRNEESPHP</sequence>
<evidence type="ECO:0000259" key="2">
    <source>
        <dbReference type="Pfam" id="PF03372"/>
    </source>
</evidence>
<dbReference type="SUPFAM" id="SSF56219">
    <property type="entry name" value="DNase I-like"/>
    <property type="match status" value="1"/>
</dbReference>
<evidence type="ECO:0000256" key="1">
    <source>
        <dbReference type="SAM" id="MobiDB-lite"/>
    </source>
</evidence>
<dbReference type="Pfam" id="PF03372">
    <property type="entry name" value="Exo_endo_phos"/>
    <property type="match status" value="1"/>
</dbReference>